<evidence type="ECO:0000313" key="2">
    <source>
        <dbReference type="Proteomes" id="UP001314170"/>
    </source>
</evidence>
<dbReference type="EMBL" id="CAWUPB010000936">
    <property type="protein sequence ID" value="CAK7333969.1"/>
    <property type="molecule type" value="Genomic_DNA"/>
</dbReference>
<gene>
    <name evidence="1" type="ORF">DCAF_LOCUS9712</name>
</gene>
<proteinExistence type="predicted"/>
<sequence>MPHESEEAGSRAADVVVVGERASDTSDSYRAKSALTSFKAKASPLQVRLLSLCRIGRYHLQGGMLLPLQDRLLSLRRIIHSHLHGGMFRQYKTNCFAVSGGMGKGKPRQ</sequence>
<accession>A0AAV1REV0</accession>
<organism evidence="1 2">
    <name type="scientific">Dovyalis caffra</name>
    <dbReference type="NCBI Taxonomy" id="77055"/>
    <lineage>
        <taxon>Eukaryota</taxon>
        <taxon>Viridiplantae</taxon>
        <taxon>Streptophyta</taxon>
        <taxon>Embryophyta</taxon>
        <taxon>Tracheophyta</taxon>
        <taxon>Spermatophyta</taxon>
        <taxon>Magnoliopsida</taxon>
        <taxon>eudicotyledons</taxon>
        <taxon>Gunneridae</taxon>
        <taxon>Pentapetalae</taxon>
        <taxon>rosids</taxon>
        <taxon>fabids</taxon>
        <taxon>Malpighiales</taxon>
        <taxon>Salicaceae</taxon>
        <taxon>Flacourtieae</taxon>
        <taxon>Dovyalis</taxon>
    </lineage>
</organism>
<name>A0AAV1REV0_9ROSI</name>
<comment type="caution">
    <text evidence="1">The sequence shown here is derived from an EMBL/GenBank/DDBJ whole genome shotgun (WGS) entry which is preliminary data.</text>
</comment>
<evidence type="ECO:0000313" key="1">
    <source>
        <dbReference type="EMBL" id="CAK7333969.1"/>
    </source>
</evidence>
<dbReference type="Proteomes" id="UP001314170">
    <property type="component" value="Unassembled WGS sequence"/>
</dbReference>
<keyword evidence="2" id="KW-1185">Reference proteome</keyword>
<reference evidence="1 2" key="1">
    <citation type="submission" date="2024-01" db="EMBL/GenBank/DDBJ databases">
        <authorList>
            <person name="Waweru B."/>
        </authorList>
    </citation>
    <scope>NUCLEOTIDE SEQUENCE [LARGE SCALE GENOMIC DNA]</scope>
</reference>
<dbReference type="AlphaFoldDB" id="A0AAV1REV0"/>
<protein>
    <submittedName>
        <fullName evidence="1">Uncharacterized protein</fullName>
    </submittedName>
</protein>